<dbReference type="HOGENOM" id="CLU_2694106_0_0_1"/>
<reference evidence="1" key="2">
    <citation type="submission" date="2025-08" db="UniProtKB">
        <authorList>
            <consortium name="Ensembl"/>
        </authorList>
    </citation>
    <scope>IDENTIFICATION</scope>
</reference>
<reference evidence="1" key="3">
    <citation type="submission" date="2025-09" db="UniProtKB">
        <authorList>
            <consortium name="Ensembl"/>
        </authorList>
    </citation>
    <scope>IDENTIFICATION</scope>
</reference>
<reference evidence="2" key="1">
    <citation type="submission" date="2003-08" db="EMBL/GenBank/DDBJ databases">
        <authorList>
            <person name="Birren B."/>
            <person name="Nusbaum C."/>
            <person name="Abebe A."/>
            <person name="Abouelleil A."/>
            <person name="Adekoya E."/>
            <person name="Ait-zahra M."/>
            <person name="Allen N."/>
            <person name="Allen T."/>
            <person name="An P."/>
            <person name="Anderson M."/>
            <person name="Anderson S."/>
            <person name="Arachchi H."/>
            <person name="Armbruster J."/>
            <person name="Bachantsang P."/>
            <person name="Baldwin J."/>
            <person name="Barry A."/>
            <person name="Bayul T."/>
            <person name="Blitshsteyn B."/>
            <person name="Bloom T."/>
            <person name="Blye J."/>
            <person name="Boguslavskiy L."/>
            <person name="Borowsky M."/>
            <person name="Boukhgalter B."/>
            <person name="Brunache A."/>
            <person name="Butler J."/>
            <person name="Calixte N."/>
            <person name="Calvo S."/>
            <person name="Camarata J."/>
            <person name="Campo K."/>
            <person name="Chang J."/>
            <person name="Cheshatsang Y."/>
            <person name="Citroen M."/>
            <person name="Collymore A."/>
            <person name="Considine T."/>
            <person name="Cook A."/>
            <person name="Cooke P."/>
            <person name="Corum B."/>
            <person name="Cuomo C."/>
            <person name="David R."/>
            <person name="Dawoe T."/>
            <person name="Degray S."/>
            <person name="Dodge S."/>
            <person name="Dooley K."/>
            <person name="Dorje P."/>
            <person name="Dorjee K."/>
            <person name="Dorris L."/>
            <person name="Duffey N."/>
            <person name="Dupes A."/>
            <person name="Elkins T."/>
            <person name="Engels R."/>
            <person name="Erickson J."/>
            <person name="Farina A."/>
            <person name="Faro S."/>
            <person name="Ferreira P."/>
            <person name="Fischer H."/>
            <person name="Fitzgerald M."/>
            <person name="Foley K."/>
            <person name="Gage D."/>
            <person name="Galagan J."/>
            <person name="Gearin G."/>
            <person name="Gnerre S."/>
            <person name="Gnirke A."/>
            <person name="Goyette A."/>
            <person name="Graham J."/>
            <person name="Grandbois E."/>
            <person name="Gyaltsen K."/>
            <person name="Hafez N."/>
            <person name="Hagopian D."/>
            <person name="Hagos B."/>
            <person name="Hall J."/>
            <person name="Hatcher B."/>
            <person name="Heller A."/>
            <person name="Higgins H."/>
            <person name="Honan T."/>
            <person name="Horn A."/>
            <person name="Houde N."/>
            <person name="Hughes L."/>
            <person name="Hulme W."/>
            <person name="Husby E."/>
            <person name="Iliev I."/>
            <person name="Jaffe D."/>
            <person name="Jones C."/>
            <person name="Kamal M."/>
            <person name="Kamat A."/>
            <person name="Kamvysselis M."/>
            <person name="Karlsson E."/>
            <person name="Kells C."/>
            <person name="Kieu A."/>
            <person name="Kisner P."/>
            <person name="Kodira C."/>
            <person name="Kulbokas E."/>
            <person name="Labutti K."/>
            <person name="Lama D."/>
            <person name="Landers T."/>
            <person name="Leger J."/>
            <person name="Levine S."/>
            <person name="Lewis D."/>
            <person name="Lewis T."/>
            <person name="Lindblad-toh K."/>
            <person name="Liu X."/>
            <person name="Lokyitsang T."/>
            <person name="Lokyitsang Y."/>
            <person name="Lucien O."/>
            <person name="Lui A."/>
            <person name="Ma L.J."/>
            <person name="Mabbitt R."/>
            <person name="Macdonald J."/>
            <person name="Maclean C."/>
            <person name="Major J."/>
            <person name="Manning J."/>
            <person name="Marabella R."/>
            <person name="Maru K."/>
            <person name="Matthews C."/>
            <person name="Mauceli E."/>
            <person name="Mccarthy M."/>
            <person name="Mcdonough S."/>
            <person name="Mcghee T."/>
            <person name="Meldrim J."/>
            <person name="Meneus L."/>
            <person name="Mesirov J."/>
            <person name="Mihalev A."/>
            <person name="Mihova T."/>
            <person name="Mikkelsen T."/>
            <person name="Mlenga V."/>
            <person name="Moru K."/>
            <person name="Mozes J."/>
            <person name="Mulrain L."/>
            <person name="Munson G."/>
            <person name="Naylor J."/>
            <person name="Newes C."/>
            <person name="Nguyen C."/>
            <person name="Nguyen N."/>
            <person name="Nguyen T."/>
            <person name="Nicol R."/>
            <person name="Nielsen C."/>
            <person name="Nizzari M."/>
            <person name="Norbu C."/>
            <person name="Norbu N."/>
            <person name="O'donnell P."/>
            <person name="Okoawo O."/>
            <person name="O'leary S."/>
            <person name="Omotosho B."/>
            <person name="O'neill K."/>
            <person name="Osman S."/>
            <person name="Parker S."/>
            <person name="Perrin D."/>
            <person name="Phunkhang P."/>
            <person name="Piqani B."/>
            <person name="Purcell S."/>
            <person name="Rachupka T."/>
            <person name="Ramasamy U."/>
            <person name="Rameau R."/>
            <person name="Ray V."/>
            <person name="Raymond C."/>
            <person name="Retta R."/>
            <person name="Richardson S."/>
            <person name="Rise C."/>
            <person name="Rodriguez J."/>
            <person name="Rogers J."/>
            <person name="Rogov P."/>
            <person name="Rutman M."/>
            <person name="Schupbach R."/>
            <person name="Seaman C."/>
            <person name="Settipalli S."/>
            <person name="Sharpe T."/>
            <person name="Sheridan J."/>
            <person name="Sherpa N."/>
            <person name="Shi J."/>
            <person name="Smirnov S."/>
            <person name="Smith C."/>
            <person name="Sougnez C."/>
            <person name="Spencer B."/>
            <person name="Stalker J."/>
            <person name="Stange-thomann N."/>
            <person name="Stavropoulos S."/>
            <person name="Stetson K."/>
            <person name="Stone C."/>
            <person name="Stone S."/>
            <person name="Stubbs M."/>
            <person name="Talamas J."/>
            <person name="Tchuinga P."/>
            <person name="Tenzing P."/>
            <person name="Tesfaye S."/>
            <person name="Theodore J."/>
            <person name="Thoulutsang Y."/>
            <person name="Topham K."/>
            <person name="Towey S."/>
            <person name="Tsamla T."/>
            <person name="Tsomo N."/>
            <person name="Vallee D."/>
            <person name="Vassiliev H."/>
            <person name="Venkataraman V."/>
            <person name="Vinson J."/>
            <person name="Vo A."/>
            <person name="Wade C."/>
            <person name="Wang S."/>
            <person name="Wangchuk T."/>
            <person name="Wangdi T."/>
            <person name="Whittaker C."/>
            <person name="Wilkinson J."/>
            <person name="Wu Y."/>
            <person name="Wyman D."/>
            <person name="Yadav S."/>
            <person name="Yang S."/>
            <person name="Yang X."/>
            <person name="Yeager S."/>
            <person name="Yee E."/>
            <person name="Young G."/>
            <person name="Zainoun J."/>
            <person name="Zembeck L."/>
            <person name="Zimmer A."/>
            <person name="Zody M."/>
            <person name="Lander E."/>
        </authorList>
    </citation>
    <scope>NUCLEOTIDE SEQUENCE [LARGE SCALE GENOMIC DNA]</scope>
</reference>
<proteinExistence type="predicted"/>
<dbReference type="Ensembl" id="ENSCSAVT00000001470.1">
    <property type="protein sequence ID" value="ENSCSAVP00000001451.1"/>
    <property type="gene ID" value="ENSCSAVG00000000825.1"/>
</dbReference>
<name>H2Y803_CIOSA</name>
<evidence type="ECO:0000313" key="1">
    <source>
        <dbReference type="Ensembl" id="ENSCSAVP00000001451.1"/>
    </source>
</evidence>
<sequence>FKKFVKHFQRLVVYTLASHIVTYRAEDLDHLEKRLRIEAITSSAGGFSTPACSLRVTSISASLMFSDIDDSVEK</sequence>
<protein>
    <submittedName>
        <fullName evidence="1">Uncharacterized protein</fullName>
    </submittedName>
</protein>
<accession>H2Y803</accession>
<dbReference type="Proteomes" id="UP000007875">
    <property type="component" value="Unassembled WGS sequence"/>
</dbReference>
<dbReference type="AlphaFoldDB" id="H2Y803"/>
<dbReference type="InParanoid" id="H2Y803"/>
<keyword evidence="2" id="KW-1185">Reference proteome</keyword>
<organism evidence="1 2">
    <name type="scientific">Ciona savignyi</name>
    <name type="common">Pacific transparent sea squirt</name>
    <dbReference type="NCBI Taxonomy" id="51511"/>
    <lineage>
        <taxon>Eukaryota</taxon>
        <taxon>Metazoa</taxon>
        <taxon>Chordata</taxon>
        <taxon>Tunicata</taxon>
        <taxon>Ascidiacea</taxon>
        <taxon>Phlebobranchia</taxon>
        <taxon>Cionidae</taxon>
        <taxon>Ciona</taxon>
    </lineage>
</organism>
<evidence type="ECO:0000313" key="2">
    <source>
        <dbReference type="Proteomes" id="UP000007875"/>
    </source>
</evidence>